<organism evidence="2 3">
    <name type="scientific">Aliiroseovarius salicola</name>
    <dbReference type="NCBI Taxonomy" id="3009082"/>
    <lineage>
        <taxon>Bacteria</taxon>
        <taxon>Pseudomonadati</taxon>
        <taxon>Pseudomonadota</taxon>
        <taxon>Alphaproteobacteria</taxon>
        <taxon>Rhodobacterales</taxon>
        <taxon>Paracoccaceae</taxon>
        <taxon>Aliiroseovarius</taxon>
    </lineage>
</organism>
<feature type="domain" description="Hedgehog/Intein (Hint)" evidence="1">
    <location>
        <begin position="49"/>
        <end position="178"/>
    </location>
</feature>
<protein>
    <submittedName>
        <fullName evidence="2">Hint domain-containing protein</fullName>
    </submittedName>
</protein>
<accession>A0ABT4W324</accession>
<dbReference type="Pfam" id="PF13403">
    <property type="entry name" value="Hint_2"/>
    <property type="match status" value="1"/>
</dbReference>
<name>A0ABT4W324_9RHOB</name>
<evidence type="ECO:0000313" key="2">
    <source>
        <dbReference type="EMBL" id="MDA5094917.1"/>
    </source>
</evidence>
<sequence>MFELRVKEIEYDISRYDVPKGPQGFRARHGSPSRQKIRSNLSDAGISLNALVRTARGQIPARELRIGDQMVTRDNGLQTLRWIGQSRPRPEQGPLVRVLGADKSQTQVLLAPGNLVLLTNDRANLLFGSSEVLCPVQSLFASSQFEREVSATPTLCHLLFDHCELIEIGGVWVESHCPDMPRIRHTDPELFDEIVRVMPRLAHDTAIANYIRNHIVLNDHEVTCLFT</sequence>
<dbReference type="EMBL" id="JAQIIO010000006">
    <property type="protein sequence ID" value="MDA5094917.1"/>
    <property type="molecule type" value="Genomic_DNA"/>
</dbReference>
<gene>
    <name evidence="2" type="ORF">O2N63_12555</name>
</gene>
<reference evidence="2 3" key="1">
    <citation type="submission" date="2023-01" db="EMBL/GenBank/DDBJ databases">
        <authorList>
            <person name="Yoon J.-W."/>
        </authorList>
    </citation>
    <scope>NUCLEOTIDE SEQUENCE [LARGE SCALE GENOMIC DNA]</scope>
    <source>
        <strain evidence="2 3">KMU-50</strain>
    </source>
</reference>
<dbReference type="InterPro" id="IPR028992">
    <property type="entry name" value="Hedgehog/Intein_dom"/>
</dbReference>
<evidence type="ECO:0000313" key="3">
    <source>
        <dbReference type="Proteomes" id="UP001528040"/>
    </source>
</evidence>
<dbReference type="Proteomes" id="UP001528040">
    <property type="component" value="Unassembled WGS sequence"/>
</dbReference>
<comment type="caution">
    <text evidence="2">The sequence shown here is derived from an EMBL/GenBank/DDBJ whole genome shotgun (WGS) entry which is preliminary data.</text>
</comment>
<evidence type="ECO:0000259" key="1">
    <source>
        <dbReference type="Pfam" id="PF13403"/>
    </source>
</evidence>
<dbReference type="RefSeq" id="WP_271054624.1">
    <property type="nucleotide sequence ID" value="NZ_JAQIIO010000006.1"/>
</dbReference>
<keyword evidence="3" id="KW-1185">Reference proteome</keyword>
<proteinExistence type="predicted"/>